<evidence type="ECO:0000313" key="3">
    <source>
        <dbReference type="Proteomes" id="UP000618931"/>
    </source>
</evidence>
<evidence type="ECO:0000313" key="2">
    <source>
        <dbReference type="EMBL" id="MBF9222555.1"/>
    </source>
</evidence>
<keyword evidence="1" id="KW-0812">Transmembrane</keyword>
<dbReference type="Pfam" id="PF14345">
    <property type="entry name" value="GDYXXLXY"/>
    <property type="match status" value="1"/>
</dbReference>
<accession>A0ABS0I6I6</accession>
<dbReference type="RefSeq" id="WP_196294004.1">
    <property type="nucleotide sequence ID" value="NZ_JADQDM010000008.1"/>
</dbReference>
<organism evidence="2 3">
    <name type="scientific">Hymenobacter ruricola</name>
    <dbReference type="NCBI Taxonomy" id="2791023"/>
    <lineage>
        <taxon>Bacteria</taxon>
        <taxon>Pseudomonadati</taxon>
        <taxon>Bacteroidota</taxon>
        <taxon>Cytophagia</taxon>
        <taxon>Cytophagales</taxon>
        <taxon>Hymenobacteraceae</taxon>
        <taxon>Hymenobacter</taxon>
    </lineage>
</organism>
<feature type="transmembrane region" description="Helical" evidence="1">
    <location>
        <begin position="20"/>
        <end position="38"/>
    </location>
</feature>
<evidence type="ECO:0000256" key="1">
    <source>
        <dbReference type="SAM" id="Phobius"/>
    </source>
</evidence>
<keyword evidence="1" id="KW-0472">Membrane</keyword>
<keyword evidence="3" id="KW-1185">Reference proteome</keyword>
<sequence>MADLLTWASDPARRRPLLRLLVAAQVLYVLGVAGAGYATTALGQHIVLATTPVDPRDLLYGDFVRLRYTISEAPLRQWHGEAPPKRRQGVFLLLAPGPDSLATAVGVYPNSPKAGPNQVVLRAWVTDVYRHSLALRFNLERYYVPEASGLRLEKAGRLHPLRVHVSIAPWGQARIARVEEVMVRK</sequence>
<reference evidence="2 3" key="1">
    <citation type="submission" date="2020-11" db="EMBL/GenBank/DDBJ databases">
        <authorList>
            <person name="Kim M.K."/>
        </authorList>
    </citation>
    <scope>NUCLEOTIDE SEQUENCE [LARGE SCALE GENOMIC DNA]</scope>
    <source>
        <strain evidence="2 3">BT662</strain>
    </source>
</reference>
<protein>
    <submittedName>
        <fullName evidence="2">GDYXXLXY domain-containing protein</fullName>
    </submittedName>
</protein>
<name>A0ABS0I6I6_9BACT</name>
<dbReference type="InterPro" id="IPR025833">
    <property type="entry name" value="GDYXXLXY"/>
</dbReference>
<keyword evidence="1" id="KW-1133">Transmembrane helix</keyword>
<comment type="caution">
    <text evidence="2">The sequence shown here is derived from an EMBL/GenBank/DDBJ whole genome shotgun (WGS) entry which is preliminary data.</text>
</comment>
<dbReference type="Proteomes" id="UP000618931">
    <property type="component" value="Unassembled WGS sequence"/>
</dbReference>
<gene>
    <name evidence="2" type="ORF">I2H31_15735</name>
</gene>
<dbReference type="EMBL" id="JADQDM010000008">
    <property type="protein sequence ID" value="MBF9222555.1"/>
    <property type="molecule type" value="Genomic_DNA"/>
</dbReference>
<proteinExistence type="predicted"/>